<gene>
    <name evidence="4" type="ORF">QO011_001618</name>
</gene>
<dbReference type="PRINTS" id="PR00990">
    <property type="entry name" value="RIBOKINASE"/>
</dbReference>
<feature type="domain" description="Carbohydrate kinase PfkB" evidence="3">
    <location>
        <begin position="12"/>
        <end position="285"/>
    </location>
</feature>
<dbReference type="GO" id="GO:0004747">
    <property type="term" value="F:ribokinase activity"/>
    <property type="evidence" value="ECO:0007669"/>
    <property type="project" value="UniProtKB-EC"/>
</dbReference>
<reference evidence="4 5" key="1">
    <citation type="submission" date="2023-07" db="EMBL/GenBank/DDBJ databases">
        <title>Genomic Encyclopedia of Type Strains, Phase IV (KMG-IV): sequencing the most valuable type-strain genomes for metagenomic binning, comparative biology and taxonomic classification.</title>
        <authorList>
            <person name="Goeker M."/>
        </authorList>
    </citation>
    <scope>NUCLEOTIDE SEQUENCE [LARGE SCALE GENOMIC DNA]</scope>
    <source>
        <strain evidence="4 5">DSM 19619</strain>
    </source>
</reference>
<evidence type="ECO:0000259" key="3">
    <source>
        <dbReference type="Pfam" id="PF00294"/>
    </source>
</evidence>
<dbReference type="RefSeq" id="WP_307270077.1">
    <property type="nucleotide sequence ID" value="NZ_JAUSVX010000002.1"/>
</dbReference>
<dbReference type="EMBL" id="JAUSVX010000002">
    <property type="protein sequence ID" value="MDQ0468618.1"/>
    <property type="molecule type" value="Genomic_DNA"/>
</dbReference>
<dbReference type="Pfam" id="PF00294">
    <property type="entry name" value="PfkB"/>
    <property type="match status" value="1"/>
</dbReference>
<accession>A0ABU0J2X9</accession>
<evidence type="ECO:0000313" key="4">
    <source>
        <dbReference type="EMBL" id="MDQ0468618.1"/>
    </source>
</evidence>
<dbReference type="EC" id="2.7.1.15" evidence="4"/>
<dbReference type="Proteomes" id="UP001242480">
    <property type="component" value="Unassembled WGS sequence"/>
</dbReference>
<dbReference type="InterPro" id="IPR011611">
    <property type="entry name" value="PfkB_dom"/>
</dbReference>
<dbReference type="PANTHER" id="PTHR10584">
    <property type="entry name" value="SUGAR KINASE"/>
    <property type="match status" value="1"/>
</dbReference>
<dbReference type="PANTHER" id="PTHR10584:SF166">
    <property type="entry name" value="RIBOKINASE"/>
    <property type="match status" value="1"/>
</dbReference>
<proteinExistence type="predicted"/>
<keyword evidence="1 4" id="KW-0808">Transferase</keyword>
<evidence type="ECO:0000256" key="1">
    <source>
        <dbReference type="ARBA" id="ARBA00022679"/>
    </source>
</evidence>
<dbReference type="Gene3D" id="3.40.1190.20">
    <property type="match status" value="1"/>
</dbReference>
<name>A0ABU0J2X9_9HYPH</name>
<protein>
    <submittedName>
        <fullName evidence="4">Ribokinase</fullName>
        <ecNumber evidence="4">2.7.1.15</ecNumber>
    </submittedName>
</protein>
<dbReference type="SUPFAM" id="SSF53613">
    <property type="entry name" value="Ribokinase-like"/>
    <property type="match status" value="1"/>
</dbReference>
<comment type="caution">
    <text evidence="4">The sequence shown here is derived from an EMBL/GenBank/DDBJ whole genome shotgun (WGS) entry which is preliminary data.</text>
</comment>
<dbReference type="InterPro" id="IPR029056">
    <property type="entry name" value="Ribokinase-like"/>
</dbReference>
<evidence type="ECO:0000313" key="5">
    <source>
        <dbReference type="Proteomes" id="UP001242480"/>
    </source>
</evidence>
<keyword evidence="5" id="KW-1185">Reference proteome</keyword>
<evidence type="ECO:0000256" key="2">
    <source>
        <dbReference type="ARBA" id="ARBA00022777"/>
    </source>
</evidence>
<sequence>MTGPAALFAGDVSADLTMTIPRVPEPDEKLDAASAGEDAGGVAANAAVACAMADVPTRLVIAIGDDAAGEMVAKRLGSTGVDVSSQVRAGSTCRVVILIEPHGEKRLLLHPGVSMYPTRRQIEAAPLDGVGWAHTAVYDRDAAERLVERCRAGAIPWSLDLEPSTFPGGIAQLGRCLAGAAVVFCNARAMAALGEAPVARLFAMGVEAVVETRGAEGATLHRPTGCTSVPAPRGPVVDTTGAGDCLAGWFVAERLRAAAPEQALATAVLAATISCAGLGGLSSYPARREVESRRTAGAGITLNREPS</sequence>
<dbReference type="InterPro" id="IPR002139">
    <property type="entry name" value="Ribo/fructo_kinase"/>
</dbReference>
<organism evidence="4 5">
    <name type="scientific">Labrys wisconsinensis</name>
    <dbReference type="NCBI Taxonomy" id="425677"/>
    <lineage>
        <taxon>Bacteria</taxon>
        <taxon>Pseudomonadati</taxon>
        <taxon>Pseudomonadota</taxon>
        <taxon>Alphaproteobacteria</taxon>
        <taxon>Hyphomicrobiales</taxon>
        <taxon>Xanthobacteraceae</taxon>
        <taxon>Labrys</taxon>
    </lineage>
</organism>
<keyword evidence="2" id="KW-0418">Kinase</keyword>